<comment type="subcellular location">
    <subcellularLocation>
        <location evidence="1 7">Cell outer membrane</location>
        <topology evidence="1 7">Multi-pass membrane protein</topology>
    </subcellularLocation>
</comment>
<sequence length="840" mass="95322">MNKFIITATLAVLFIFPSFSQSKRNNKEIIIKGKVIDSESNAPLEYASVSIFSKAENKIINGGITDINGDFRVTVNQGVYNVLIEYISYKTITFTDKNLTKNENLGTIAMDLDLATLDAVQIIAEKTTVEIKLDKKVYNIGKDLTTAGGTVSDALNNVPSVAVDVEGAISLRGNENVKILINGKPSAMAGFGDTNVLSQLPAEAIERVEVITSPSARYDAEGTAGILNIILRQQETLGFNGSINATVGNPDNIGLSTNLNYRTEKFNLFSNLGFRYFNSPRNSFSDTDYFNAEADEIDRVREDEDTERLNRNYNGSLGMEYFLSEKTSVTGTVFYNYGQDRDTGINISDRFIDGNLVEQTQRVEKENEDGGNIQFALNYITKFNDDGHQLTADIQIESGNDEQFTYYNEDYITTYQTDPEPFQIENITQNENDNESLFQIDYVLPIGENARFEAGYRGNFENSVTDYLLEQEDLSTGNLFVNDTLSNIFDYTENVNAIYTQYGTKFNKFSFLLGLRLENTQLKGDIESKLSAEDLEASYGFPIETSFNNNYLGLFPTVNVIYDLSKNEDDSEESLTFGYNRRINRPRGWYINPFPSRSSRTNVWQGNPNLRPAFASAFDIGYLKRWDELTLTSSVYYQHETNSFERIQENTGQQTSDGIDIIRTIPVNLSTNKRTGAELGVLYNPVKWMRLNSSFNFFQFETDGEFNDVDYSAKNTSWFTRFSSKVTLPAKVDWQTNAFYRGPSQDAQSDNEGIFTLDLAFSKELFSNNATVSLNVRDLLNSRKRKATTFTDTYESYSEMQWRQRQINLSLRYRFNQHHKKQNQREGHGNGGEDDFEFEG</sequence>
<dbReference type="PROSITE" id="PS52016">
    <property type="entry name" value="TONB_DEPENDENT_REC_3"/>
    <property type="match status" value="1"/>
</dbReference>
<proteinExistence type="inferred from homology"/>
<evidence type="ECO:0000256" key="8">
    <source>
        <dbReference type="SAM" id="MobiDB-lite"/>
    </source>
</evidence>
<keyword evidence="3 7" id="KW-1134">Transmembrane beta strand</keyword>
<dbReference type="GO" id="GO:0009279">
    <property type="term" value="C:cell outer membrane"/>
    <property type="evidence" value="ECO:0007669"/>
    <property type="project" value="UniProtKB-SubCell"/>
</dbReference>
<keyword evidence="4 7" id="KW-0812">Transmembrane</keyword>
<keyword evidence="6 7" id="KW-0998">Cell outer membrane</keyword>
<protein>
    <submittedName>
        <fullName evidence="11">TonB-dependent receptor</fullName>
    </submittedName>
</protein>
<dbReference type="Pfam" id="PF14905">
    <property type="entry name" value="OMP_b-brl_3"/>
    <property type="match status" value="1"/>
</dbReference>
<keyword evidence="5 7" id="KW-0472">Membrane</keyword>
<dbReference type="Gene3D" id="2.60.40.1120">
    <property type="entry name" value="Carboxypeptidase-like, regulatory domain"/>
    <property type="match status" value="1"/>
</dbReference>
<evidence type="ECO:0000256" key="4">
    <source>
        <dbReference type="ARBA" id="ARBA00022692"/>
    </source>
</evidence>
<comment type="similarity">
    <text evidence="7">Belongs to the TonB-dependent receptor family.</text>
</comment>
<accession>A0A9X1L4W0</accession>
<dbReference type="AlphaFoldDB" id="A0A9X1L4W0"/>
<dbReference type="InterPro" id="IPR036942">
    <property type="entry name" value="Beta-barrel_TonB_sf"/>
</dbReference>
<dbReference type="InterPro" id="IPR039426">
    <property type="entry name" value="TonB-dep_rcpt-like"/>
</dbReference>
<dbReference type="Gene3D" id="2.40.170.20">
    <property type="entry name" value="TonB-dependent receptor, beta-barrel domain"/>
    <property type="match status" value="1"/>
</dbReference>
<dbReference type="Pfam" id="PF07715">
    <property type="entry name" value="Plug"/>
    <property type="match status" value="1"/>
</dbReference>
<evidence type="ECO:0000256" key="3">
    <source>
        <dbReference type="ARBA" id="ARBA00022452"/>
    </source>
</evidence>
<dbReference type="PANTHER" id="PTHR40980:SF4">
    <property type="entry name" value="TONB-DEPENDENT RECEPTOR-LIKE BETA-BARREL DOMAIN-CONTAINING PROTEIN"/>
    <property type="match status" value="1"/>
</dbReference>
<dbReference type="Pfam" id="PF13620">
    <property type="entry name" value="CarboxypepD_reg"/>
    <property type="match status" value="1"/>
</dbReference>
<evidence type="ECO:0000256" key="2">
    <source>
        <dbReference type="ARBA" id="ARBA00022448"/>
    </source>
</evidence>
<dbReference type="InterPro" id="IPR012910">
    <property type="entry name" value="Plug_dom"/>
</dbReference>
<dbReference type="SUPFAM" id="SSF49464">
    <property type="entry name" value="Carboxypeptidase regulatory domain-like"/>
    <property type="match status" value="1"/>
</dbReference>
<evidence type="ECO:0000256" key="5">
    <source>
        <dbReference type="ARBA" id="ARBA00023136"/>
    </source>
</evidence>
<organism evidence="11 12">
    <name type="scientific">Neotamlana sargassicola</name>
    <dbReference type="NCBI Taxonomy" id="2883125"/>
    <lineage>
        <taxon>Bacteria</taxon>
        <taxon>Pseudomonadati</taxon>
        <taxon>Bacteroidota</taxon>
        <taxon>Flavobacteriia</taxon>
        <taxon>Flavobacteriales</taxon>
        <taxon>Flavobacteriaceae</taxon>
        <taxon>Neotamlana</taxon>
    </lineage>
</organism>
<dbReference type="SUPFAM" id="SSF56935">
    <property type="entry name" value="Porins"/>
    <property type="match status" value="1"/>
</dbReference>
<dbReference type="InterPro" id="IPR041700">
    <property type="entry name" value="OMP_b-brl_3"/>
</dbReference>
<dbReference type="Gene3D" id="2.170.130.10">
    <property type="entry name" value="TonB-dependent receptor, plug domain"/>
    <property type="match status" value="1"/>
</dbReference>
<evidence type="ECO:0000256" key="6">
    <source>
        <dbReference type="ARBA" id="ARBA00023237"/>
    </source>
</evidence>
<keyword evidence="11" id="KW-0675">Receptor</keyword>
<dbReference type="PANTHER" id="PTHR40980">
    <property type="entry name" value="PLUG DOMAIN-CONTAINING PROTEIN"/>
    <property type="match status" value="1"/>
</dbReference>
<keyword evidence="12" id="KW-1185">Reference proteome</keyword>
<evidence type="ECO:0000313" key="11">
    <source>
        <dbReference type="EMBL" id="MCB4808597.1"/>
    </source>
</evidence>
<feature type="domain" description="Outer membrane protein beta-barrel" evidence="10">
    <location>
        <begin position="382"/>
        <end position="813"/>
    </location>
</feature>
<dbReference type="InterPro" id="IPR008969">
    <property type="entry name" value="CarboxyPept-like_regulatory"/>
</dbReference>
<gene>
    <name evidence="11" type="ORF">LG651_10060</name>
</gene>
<evidence type="ECO:0000256" key="1">
    <source>
        <dbReference type="ARBA" id="ARBA00004571"/>
    </source>
</evidence>
<evidence type="ECO:0000259" key="10">
    <source>
        <dbReference type="Pfam" id="PF14905"/>
    </source>
</evidence>
<dbReference type="InterPro" id="IPR037066">
    <property type="entry name" value="Plug_dom_sf"/>
</dbReference>
<keyword evidence="2 7" id="KW-0813">Transport</keyword>
<dbReference type="RefSeq" id="WP_226695993.1">
    <property type="nucleotide sequence ID" value="NZ_JAJAPX010000003.1"/>
</dbReference>
<feature type="domain" description="TonB-dependent receptor plug" evidence="9">
    <location>
        <begin position="148"/>
        <end position="226"/>
    </location>
</feature>
<feature type="region of interest" description="Disordered" evidence="8">
    <location>
        <begin position="817"/>
        <end position="840"/>
    </location>
</feature>
<dbReference type="EMBL" id="JAJAPX010000003">
    <property type="protein sequence ID" value="MCB4808597.1"/>
    <property type="molecule type" value="Genomic_DNA"/>
</dbReference>
<comment type="caution">
    <text evidence="11">The sequence shown here is derived from an EMBL/GenBank/DDBJ whole genome shotgun (WGS) entry which is preliminary data.</text>
</comment>
<evidence type="ECO:0000313" key="12">
    <source>
        <dbReference type="Proteomes" id="UP001139286"/>
    </source>
</evidence>
<evidence type="ECO:0000256" key="7">
    <source>
        <dbReference type="PROSITE-ProRule" id="PRU01360"/>
    </source>
</evidence>
<dbReference type="Proteomes" id="UP001139286">
    <property type="component" value="Unassembled WGS sequence"/>
</dbReference>
<reference evidence="11" key="1">
    <citation type="submission" date="2021-10" db="EMBL/GenBank/DDBJ databases">
        <title>Tamlana sargassums sp. nov., and Tamlana laminarinivorans sp. nov., two new bacteria isolated from the brown alga.</title>
        <authorList>
            <person name="Li J."/>
        </authorList>
    </citation>
    <scope>NUCLEOTIDE SEQUENCE</scope>
    <source>
        <strain evidence="11">62-3</strain>
    </source>
</reference>
<name>A0A9X1L4W0_9FLAO</name>
<evidence type="ECO:0000259" key="9">
    <source>
        <dbReference type="Pfam" id="PF07715"/>
    </source>
</evidence>